<dbReference type="EMBL" id="CADCXU010021815">
    <property type="protein sequence ID" value="CAB0009473.1"/>
    <property type="molecule type" value="Genomic_DNA"/>
</dbReference>
<name>A0A6H5GXP5_9HEMI</name>
<dbReference type="OrthoDB" id="1164111at2759"/>
<reference evidence="1 2" key="1">
    <citation type="submission" date="2020-02" db="EMBL/GenBank/DDBJ databases">
        <authorList>
            <person name="Ferguson B K."/>
        </authorList>
    </citation>
    <scope>NUCLEOTIDE SEQUENCE [LARGE SCALE GENOMIC DNA]</scope>
</reference>
<organism evidence="1 2">
    <name type="scientific">Nesidiocoris tenuis</name>
    <dbReference type="NCBI Taxonomy" id="355587"/>
    <lineage>
        <taxon>Eukaryota</taxon>
        <taxon>Metazoa</taxon>
        <taxon>Ecdysozoa</taxon>
        <taxon>Arthropoda</taxon>
        <taxon>Hexapoda</taxon>
        <taxon>Insecta</taxon>
        <taxon>Pterygota</taxon>
        <taxon>Neoptera</taxon>
        <taxon>Paraneoptera</taxon>
        <taxon>Hemiptera</taxon>
        <taxon>Heteroptera</taxon>
        <taxon>Panheteroptera</taxon>
        <taxon>Cimicomorpha</taxon>
        <taxon>Miridae</taxon>
        <taxon>Dicyphina</taxon>
        <taxon>Nesidiocoris</taxon>
    </lineage>
</organism>
<evidence type="ECO:0000313" key="2">
    <source>
        <dbReference type="Proteomes" id="UP000479000"/>
    </source>
</evidence>
<protein>
    <submittedName>
        <fullName evidence="1">Uncharacterized protein</fullName>
    </submittedName>
</protein>
<keyword evidence="2" id="KW-1185">Reference proteome</keyword>
<dbReference type="AlphaFoldDB" id="A0A6H5GXP5"/>
<dbReference type="Proteomes" id="UP000479000">
    <property type="component" value="Unassembled WGS sequence"/>
</dbReference>
<accession>A0A6H5GXP5</accession>
<dbReference type="GO" id="GO:0003676">
    <property type="term" value="F:nucleic acid binding"/>
    <property type="evidence" value="ECO:0007669"/>
    <property type="project" value="InterPro"/>
</dbReference>
<dbReference type="SUPFAM" id="SSF53098">
    <property type="entry name" value="Ribonuclease H-like"/>
    <property type="match status" value="1"/>
</dbReference>
<proteinExistence type="predicted"/>
<gene>
    <name evidence="1" type="ORF">NTEN_LOCUS14614</name>
</gene>
<evidence type="ECO:0000313" key="1">
    <source>
        <dbReference type="EMBL" id="CAB0009473.1"/>
    </source>
</evidence>
<dbReference type="InterPro" id="IPR012337">
    <property type="entry name" value="RNaseH-like_sf"/>
</dbReference>
<sequence length="227" mass="25621">MYVSILAGHGGSIPSNEECGIRDVWAHNLKEEFKIIRKLVHKYNYVAMVSILAIFSQKCRNIRAIQRIRFWNQTSFLRSSPQIRLNSVPKKIFFFRRTRSSLELLRAPLASSAVQPTISTSCCVGYYLFTNSEVVLGQCCETDSIFMKKKKQLNAIGRPVCPHDLADRLKPRFEIFDVHHFSGIFGKQGRQGHRGGTRKLELPPPLIQAGSLSCNAHGLCAIITKTS</sequence>
<dbReference type="InterPro" id="IPR036397">
    <property type="entry name" value="RNaseH_sf"/>
</dbReference>
<dbReference type="Gene3D" id="3.30.420.10">
    <property type="entry name" value="Ribonuclease H-like superfamily/Ribonuclease H"/>
    <property type="match status" value="1"/>
</dbReference>